<feature type="region of interest" description="Disordered" evidence="1">
    <location>
        <begin position="138"/>
        <end position="181"/>
    </location>
</feature>
<feature type="region of interest" description="Disordered" evidence="1">
    <location>
        <begin position="35"/>
        <end position="63"/>
    </location>
</feature>
<evidence type="ECO:0000313" key="4">
    <source>
        <dbReference type="Proteomes" id="UP000184330"/>
    </source>
</evidence>
<feature type="compositionally biased region" description="Polar residues" evidence="1">
    <location>
        <begin position="138"/>
        <end position="155"/>
    </location>
</feature>
<evidence type="ECO:0000256" key="2">
    <source>
        <dbReference type="SAM" id="Phobius"/>
    </source>
</evidence>
<dbReference type="OrthoDB" id="5240840at2759"/>
<sequence>MSLPAGFSFTSIDGLRCTAVPRSATTLPASLATLPAATPSTTSTTSTTTSTSASVADTQPNAAGASATSTTAAQVASTSLVSTPVTSFITSTSAVVLSTSTTSAISSASAIPASRKTTPTTSSSTAVAIALSEVSASPTAVSGNNNGNGLVTPSKTTTLSSSSLASTAHPEESSAASGISSNPQLTAAPVVGGVVGSMALIAIIALIFYFFRKRRRGRESLLTPLTTGRRSSFYDADAASVGPSGRGRRWRSEVGYQTGRLRNAGAGIKAGIVGFGASLKSKVGGARSDTPSVNLNRGNSQFMDGPIPQHSRNNSVLSQTEKPSIKDRAADWWERFGERVSFAWRMRMGTKEPEDPFAAARSMSEKQAASKVGNPPDFSQLLRMDDRDLQLQAERRRMSLAGNTNSLPQLGSLGLNFGSVGDDPFADPVKPGWRPPASTNPASNPFADPATSRSNPFADPPTRPGNTVPKANTYITDIRRSRGQSIDNNTTSNNLTSMYRPPSTAVGSRYPSSIAPSRDSYRDTVFSSFSANARKGKGRSDPFDLERPELWKPKDTNSGAMYPSPLNTNNNTKGAPLGPPSTNSRVISTDSFLSKYSSGVSLGEWGDPGPDLGPGSGSSSIRGNASLNGSGDFSAAARNYYGEAATRSDADWDKERAKNNVSPLSRTSSKGGVGKAM</sequence>
<dbReference type="AlphaFoldDB" id="A0A1L7WXE9"/>
<feature type="compositionally biased region" description="Low complexity" evidence="1">
    <location>
        <begin position="156"/>
        <end position="168"/>
    </location>
</feature>
<feature type="transmembrane region" description="Helical" evidence="2">
    <location>
        <begin position="190"/>
        <end position="211"/>
    </location>
</feature>
<dbReference type="EMBL" id="FJOG01000010">
    <property type="protein sequence ID" value="CZR57439.1"/>
    <property type="molecule type" value="Genomic_DNA"/>
</dbReference>
<feature type="compositionally biased region" description="Polar residues" evidence="1">
    <location>
        <begin position="289"/>
        <end position="302"/>
    </location>
</feature>
<name>A0A1L7WXE9_9HELO</name>
<feature type="compositionally biased region" description="Low complexity" evidence="1">
    <location>
        <begin position="35"/>
        <end position="54"/>
    </location>
</feature>
<evidence type="ECO:0000256" key="1">
    <source>
        <dbReference type="SAM" id="MobiDB-lite"/>
    </source>
</evidence>
<feature type="region of interest" description="Disordered" evidence="1">
    <location>
        <begin position="286"/>
        <end position="323"/>
    </location>
</feature>
<feature type="compositionally biased region" description="Polar residues" evidence="1">
    <location>
        <begin position="483"/>
        <end position="497"/>
    </location>
</feature>
<proteinExistence type="predicted"/>
<keyword evidence="2" id="KW-0472">Membrane</keyword>
<feature type="region of interest" description="Disordered" evidence="1">
    <location>
        <begin position="426"/>
        <end position="519"/>
    </location>
</feature>
<dbReference type="Proteomes" id="UP000184330">
    <property type="component" value="Unassembled WGS sequence"/>
</dbReference>
<dbReference type="CDD" id="cd12087">
    <property type="entry name" value="TM_EGFR-like"/>
    <property type="match status" value="1"/>
</dbReference>
<feature type="compositionally biased region" description="Polar residues" evidence="1">
    <location>
        <begin position="659"/>
        <end position="670"/>
    </location>
</feature>
<keyword evidence="2" id="KW-1133">Transmembrane helix</keyword>
<feature type="compositionally biased region" description="Basic and acidic residues" evidence="1">
    <location>
        <begin position="646"/>
        <end position="658"/>
    </location>
</feature>
<dbReference type="STRING" id="576137.A0A1L7WXE9"/>
<feature type="compositionally biased region" description="Polar residues" evidence="1">
    <location>
        <begin position="621"/>
        <end position="631"/>
    </location>
</feature>
<feature type="region of interest" description="Disordered" evidence="1">
    <location>
        <begin position="603"/>
        <end position="633"/>
    </location>
</feature>
<feature type="region of interest" description="Disordered" evidence="1">
    <location>
        <begin position="645"/>
        <end position="677"/>
    </location>
</feature>
<keyword evidence="4" id="KW-1185">Reference proteome</keyword>
<organism evidence="3 4">
    <name type="scientific">Phialocephala subalpina</name>
    <dbReference type="NCBI Taxonomy" id="576137"/>
    <lineage>
        <taxon>Eukaryota</taxon>
        <taxon>Fungi</taxon>
        <taxon>Dikarya</taxon>
        <taxon>Ascomycota</taxon>
        <taxon>Pezizomycotina</taxon>
        <taxon>Leotiomycetes</taxon>
        <taxon>Helotiales</taxon>
        <taxon>Mollisiaceae</taxon>
        <taxon>Phialocephala</taxon>
        <taxon>Phialocephala fortinii species complex</taxon>
    </lineage>
</organism>
<accession>A0A1L7WXE9</accession>
<feature type="compositionally biased region" description="Basic and acidic residues" evidence="1">
    <location>
        <begin position="538"/>
        <end position="555"/>
    </location>
</feature>
<gene>
    <name evidence="3" type="ORF">PAC_07328</name>
</gene>
<feature type="compositionally biased region" description="Polar residues" evidence="1">
    <location>
        <begin position="310"/>
        <end position="322"/>
    </location>
</feature>
<reference evidence="3 4" key="1">
    <citation type="submission" date="2016-03" db="EMBL/GenBank/DDBJ databases">
        <authorList>
            <person name="Ploux O."/>
        </authorList>
    </citation>
    <scope>NUCLEOTIDE SEQUENCE [LARGE SCALE GENOMIC DNA]</scope>
    <source>
        <strain evidence="3 4">UAMH 11012</strain>
    </source>
</reference>
<evidence type="ECO:0000313" key="3">
    <source>
        <dbReference type="EMBL" id="CZR57439.1"/>
    </source>
</evidence>
<keyword evidence="2" id="KW-0812">Transmembrane</keyword>
<protein>
    <submittedName>
        <fullName evidence="3">Uncharacterized protein</fullName>
    </submittedName>
</protein>
<feature type="region of interest" description="Disordered" evidence="1">
    <location>
        <begin position="532"/>
        <end position="584"/>
    </location>
</feature>